<evidence type="ECO:0000313" key="1">
    <source>
        <dbReference type="EMBL" id="KAG0552582.1"/>
    </source>
</evidence>
<accession>A0A921V1V3</accession>
<dbReference type="EMBL" id="CM027680">
    <property type="protein sequence ID" value="KAG0552582.1"/>
    <property type="molecule type" value="Genomic_DNA"/>
</dbReference>
<gene>
    <name evidence="1" type="ORF">BDA96_01G519400</name>
</gene>
<dbReference type="Proteomes" id="UP000807115">
    <property type="component" value="Chromosome 1"/>
</dbReference>
<proteinExistence type="predicted"/>
<reference evidence="1" key="1">
    <citation type="journal article" date="2019" name="BMC Genomics">
        <title>A new reference genome for Sorghum bicolor reveals high levels of sequence similarity between sweet and grain genotypes: implications for the genetics of sugar metabolism.</title>
        <authorList>
            <person name="Cooper E.A."/>
            <person name="Brenton Z.W."/>
            <person name="Flinn B.S."/>
            <person name="Jenkins J."/>
            <person name="Shu S."/>
            <person name="Flowers D."/>
            <person name="Luo F."/>
            <person name="Wang Y."/>
            <person name="Xia P."/>
            <person name="Barry K."/>
            <person name="Daum C."/>
            <person name="Lipzen A."/>
            <person name="Yoshinaga Y."/>
            <person name="Schmutz J."/>
            <person name="Saski C."/>
            <person name="Vermerris W."/>
            <person name="Kresovich S."/>
        </authorList>
    </citation>
    <scope>NUCLEOTIDE SEQUENCE</scope>
</reference>
<dbReference type="AlphaFoldDB" id="A0A921V1V3"/>
<protein>
    <submittedName>
        <fullName evidence="1">Uncharacterized protein</fullName>
    </submittedName>
</protein>
<evidence type="ECO:0000313" key="2">
    <source>
        <dbReference type="Proteomes" id="UP000807115"/>
    </source>
</evidence>
<organism evidence="1 2">
    <name type="scientific">Sorghum bicolor</name>
    <name type="common">Sorghum</name>
    <name type="synonym">Sorghum vulgare</name>
    <dbReference type="NCBI Taxonomy" id="4558"/>
    <lineage>
        <taxon>Eukaryota</taxon>
        <taxon>Viridiplantae</taxon>
        <taxon>Streptophyta</taxon>
        <taxon>Embryophyta</taxon>
        <taxon>Tracheophyta</taxon>
        <taxon>Spermatophyta</taxon>
        <taxon>Magnoliopsida</taxon>
        <taxon>Liliopsida</taxon>
        <taxon>Poales</taxon>
        <taxon>Poaceae</taxon>
        <taxon>PACMAD clade</taxon>
        <taxon>Panicoideae</taxon>
        <taxon>Andropogonodae</taxon>
        <taxon>Andropogoneae</taxon>
        <taxon>Sorghinae</taxon>
        <taxon>Sorghum</taxon>
    </lineage>
</organism>
<comment type="caution">
    <text evidence="1">The sequence shown here is derived from an EMBL/GenBank/DDBJ whole genome shotgun (WGS) entry which is preliminary data.</text>
</comment>
<sequence>MVETSNNWGVCSLISIMSKVVYFTTKNLTKRQQMEPNQITAVTDGNTLQNFSCQTPWERTKNAFIVHIDRDIRVARLYNHTYLFTVPLRKETSMGLLFSHNAI</sequence>
<reference evidence="1" key="2">
    <citation type="submission" date="2020-10" db="EMBL/GenBank/DDBJ databases">
        <authorList>
            <person name="Cooper E.A."/>
            <person name="Brenton Z.W."/>
            <person name="Flinn B.S."/>
            <person name="Jenkins J."/>
            <person name="Shu S."/>
            <person name="Flowers D."/>
            <person name="Luo F."/>
            <person name="Wang Y."/>
            <person name="Xia P."/>
            <person name="Barry K."/>
            <person name="Daum C."/>
            <person name="Lipzen A."/>
            <person name="Yoshinaga Y."/>
            <person name="Schmutz J."/>
            <person name="Saski C."/>
            <person name="Vermerris W."/>
            <person name="Kresovich S."/>
        </authorList>
    </citation>
    <scope>NUCLEOTIDE SEQUENCE</scope>
</reference>
<name>A0A921V1V3_SORBI</name>